<dbReference type="EMBL" id="KQ964885">
    <property type="protein sequence ID" value="KXN65417.1"/>
    <property type="molecule type" value="Genomic_DNA"/>
</dbReference>
<dbReference type="Proteomes" id="UP000070444">
    <property type="component" value="Unassembled WGS sequence"/>
</dbReference>
<accession>A0A137NRQ3</accession>
<sequence length="52" mass="5886">MLKAVDLINNNLLAIDLRPPIDESVREIDMESCTNVCGDKWGKCLNSCRSKY</sequence>
<protein>
    <submittedName>
        <fullName evidence="1">Uncharacterized protein</fullName>
    </submittedName>
</protein>
<dbReference type="AlphaFoldDB" id="A0A137NRQ3"/>
<proteinExistence type="predicted"/>
<evidence type="ECO:0000313" key="1">
    <source>
        <dbReference type="EMBL" id="KXN65417.1"/>
    </source>
</evidence>
<organism evidence="1 2">
    <name type="scientific">Conidiobolus coronatus (strain ATCC 28846 / CBS 209.66 / NRRL 28638)</name>
    <name type="common">Delacroixia coronata</name>
    <dbReference type="NCBI Taxonomy" id="796925"/>
    <lineage>
        <taxon>Eukaryota</taxon>
        <taxon>Fungi</taxon>
        <taxon>Fungi incertae sedis</taxon>
        <taxon>Zoopagomycota</taxon>
        <taxon>Entomophthoromycotina</taxon>
        <taxon>Entomophthoromycetes</taxon>
        <taxon>Entomophthorales</taxon>
        <taxon>Ancylistaceae</taxon>
        <taxon>Conidiobolus</taxon>
    </lineage>
</organism>
<name>A0A137NRQ3_CONC2</name>
<reference evidence="1 2" key="1">
    <citation type="journal article" date="2015" name="Genome Biol. Evol.">
        <title>Phylogenomic analyses indicate that early fungi evolved digesting cell walls of algal ancestors of land plants.</title>
        <authorList>
            <person name="Chang Y."/>
            <person name="Wang S."/>
            <person name="Sekimoto S."/>
            <person name="Aerts A.L."/>
            <person name="Choi C."/>
            <person name="Clum A."/>
            <person name="LaButti K.M."/>
            <person name="Lindquist E.A."/>
            <person name="Yee Ngan C."/>
            <person name="Ohm R.A."/>
            <person name="Salamov A.A."/>
            <person name="Grigoriev I.V."/>
            <person name="Spatafora J.W."/>
            <person name="Berbee M.L."/>
        </authorList>
    </citation>
    <scope>NUCLEOTIDE SEQUENCE [LARGE SCALE GENOMIC DNA]</scope>
    <source>
        <strain evidence="1 2">NRRL 28638</strain>
    </source>
</reference>
<evidence type="ECO:0000313" key="2">
    <source>
        <dbReference type="Proteomes" id="UP000070444"/>
    </source>
</evidence>
<gene>
    <name evidence="1" type="ORF">CONCODRAFT_20737</name>
</gene>
<keyword evidence="2" id="KW-1185">Reference proteome</keyword>